<protein>
    <submittedName>
        <fullName evidence="1">Uncharacterized protein</fullName>
    </submittedName>
</protein>
<dbReference type="AlphaFoldDB" id="A0A6C0K177"/>
<accession>A0A6C0K177</accession>
<proteinExistence type="predicted"/>
<evidence type="ECO:0000313" key="1">
    <source>
        <dbReference type="EMBL" id="QHU11805.1"/>
    </source>
</evidence>
<sequence>MEIAKEIIQICEAEQENVFVIFFFIVNKKKGMKQQQLKEKLSNLVSNEEKIHVVNELLSSFIGPKDCIRQILENQSEDVLKGLLTCLINIITNHLRYFINHVPDFKYKLERLIEKGLKIHFLKERHTANRKARDLPIIHQIFLREDEIKKLRKRCHRAIMYLFETILNIEMPSKGTPIPIPSSVRLSDEQNIGRELIIALSEAKNTLEREEYFLHKEVWLENLLKKGVYLHDDMTNITGFLMNLNNLLFAIEKLYDKDKQDVKKIFSRITFGCLDFKIESINRYLLSSIDTSQPLLRICGNIYLDAKKEIFREDPDIKIITKLDLARKMLKMEESSDLFGVLNYDFNYRRKCIKELQEILKLTIAYLILTSDEGKIGFFMLIIDALIAISSIEVDENGNIILSDD</sequence>
<dbReference type="EMBL" id="MN740790">
    <property type="protein sequence ID" value="QHU11805.1"/>
    <property type="molecule type" value="Genomic_DNA"/>
</dbReference>
<reference evidence="1" key="1">
    <citation type="journal article" date="2020" name="Nature">
        <title>Giant virus diversity and host interactions through global metagenomics.</title>
        <authorList>
            <person name="Schulz F."/>
            <person name="Roux S."/>
            <person name="Paez-Espino D."/>
            <person name="Jungbluth S."/>
            <person name="Walsh D.A."/>
            <person name="Denef V.J."/>
            <person name="McMahon K.D."/>
            <person name="Konstantinidis K.T."/>
            <person name="Eloe-Fadrosh E.A."/>
            <person name="Kyrpides N.C."/>
            <person name="Woyke T."/>
        </authorList>
    </citation>
    <scope>NUCLEOTIDE SEQUENCE</scope>
    <source>
        <strain evidence="1">GVMAG-S-1101169-75</strain>
    </source>
</reference>
<organism evidence="1">
    <name type="scientific">viral metagenome</name>
    <dbReference type="NCBI Taxonomy" id="1070528"/>
    <lineage>
        <taxon>unclassified sequences</taxon>
        <taxon>metagenomes</taxon>
        <taxon>organismal metagenomes</taxon>
    </lineage>
</organism>
<name>A0A6C0K177_9ZZZZ</name>